<organism evidence="2 3">
    <name type="scientific">Actinokineospora guangxiensis</name>
    <dbReference type="NCBI Taxonomy" id="1490288"/>
    <lineage>
        <taxon>Bacteria</taxon>
        <taxon>Bacillati</taxon>
        <taxon>Actinomycetota</taxon>
        <taxon>Actinomycetes</taxon>
        <taxon>Pseudonocardiales</taxon>
        <taxon>Pseudonocardiaceae</taxon>
        <taxon>Actinokineospora</taxon>
    </lineage>
</organism>
<dbReference type="SUPFAM" id="SSF47413">
    <property type="entry name" value="lambda repressor-like DNA-binding domains"/>
    <property type="match status" value="1"/>
</dbReference>
<evidence type="ECO:0000259" key="1">
    <source>
        <dbReference type="Pfam" id="PF19054"/>
    </source>
</evidence>
<reference evidence="3" key="1">
    <citation type="journal article" date="2019" name="Int. J. Syst. Evol. Microbiol.">
        <title>The Global Catalogue of Microorganisms (GCM) 10K type strain sequencing project: providing services to taxonomists for standard genome sequencing and annotation.</title>
        <authorList>
            <consortium name="The Broad Institute Genomics Platform"/>
            <consortium name="The Broad Institute Genome Sequencing Center for Infectious Disease"/>
            <person name="Wu L."/>
            <person name="Ma J."/>
        </authorList>
    </citation>
    <scope>NUCLEOTIDE SEQUENCE [LARGE SCALE GENOMIC DNA]</scope>
    <source>
        <strain evidence="3">CCUG 59778</strain>
    </source>
</reference>
<dbReference type="Proteomes" id="UP001596157">
    <property type="component" value="Unassembled WGS sequence"/>
</dbReference>
<feature type="domain" description="DUF5753" evidence="1">
    <location>
        <begin position="135"/>
        <end position="250"/>
    </location>
</feature>
<dbReference type="EMBL" id="JBHSKF010000003">
    <property type="protein sequence ID" value="MFC5286864.1"/>
    <property type="molecule type" value="Genomic_DNA"/>
</dbReference>
<evidence type="ECO:0000313" key="2">
    <source>
        <dbReference type="EMBL" id="MFC5286864.1"/>
    </source>
</evidence>
<accession>A0ABW0ELN7</accession>
<keyword evidence="3" id="KW-1185">Reference proteome</keyword>
<comment type="caution">
    <text evidence="2">The sequence shown here is derived from an EMBL/GenBank/DDBJ whole genome shotgun (WGS) entry which is preliminary data.</text>
</comment>
<name>A0ABW0ELN7_9PSEU</name>
<gene>
    <name evidence="2" type="ORF">ACFPM7_07355</name>
</gene>
<dbReference type="InterPro" id="IPR043917">
    <property type="entry name" value="DUF5753"/>
</dbReference>
<proteinExistence type="predicted"/>
<evidence type="ECO:0000313" key="3">
    <source>
        <dbReference type="Proteomes" id="UP001596157"/>
    </source>
</evidence>
<dbReference type="InterPro" id="IPR010982">
    <property type="entry name" value="Lambda_DNA-bd_dom_sf"/>
</dbReference>
<protein>
    <submittedName>
        <fullName evidence="2">Scr1 family TA system antitoxin-like transcriptional regulator</fullName>
    </submittedName>
</protein>
<dbReference type="Pfam" id="PF19054">
    <property type="entry name" value="DUF5753"/>
    <property type="match status" value="1"/>
</dbReference>
<sequence>MRGVEGGPVVAASAVGPVLDGTVARRVLGYELTRLLADRAVTHGEMAERLGVSRASFTQAVSGKTLLSRASLEVALAHLGAVEVLPRLLHLLRMARRSSSRRAVGDRELVTGLEAFASRIELYDVARFGGLVGDERWRVLAGEGAPELVWLVEEHLANRRQSTSVREQVRRVLGLANVTVQVVPVGLAPELALSGGFEIVHGPAGVVVCEEARSTNHYHDSGAAVAEFRQAFTALRMAAYPPEQSRVLLADT</sequence>